<keyword evidence="4" id="KW-0805">Transcription regulation</keyword>
<evidence type="ECO:0000256" key="5">
    <source>
        <dbReference type="ARBA" id="ARBA00023163"/>
    </source>
</evidence>
<dbReference type="OrthoDB" id="360521at2759"/>
<feature type="domain" description="BSD" evidence="8">
    <location>
        <begin position="218"/>
        <end position="271"/>
    </location>
</feature>
<keyword evidence="6" id="KW-0539">Nucleus</keyword>
<evidence type="ECO:0000256" key="1">
    <source>
        <dbReference type="ARBA" id="ARBA00004123"/>
    </source>
</evidence>
<dbReference type="PANTHER" id="PTHR12856">
    <property type="entry name" value="TRANSCRIPTION INITIATION FACTOR IIH-RELATED"/>
    <property type="match status" value="1"/>
</dbReference>
<proteinExistence type="inferred from homology"/>
<comment type="similarity">
    <text evidence="2">Belongs to the TFB1 family.</text>
</comment>
<evidence type="ECO:0000256" key="2">
    <source>
        <dbReference type="ARBA" id="ARBA00009448"/>
    </source>
</evidence>
<feature type="region of interest" description="Disordered" evidence="7">
    <location>
        <begin position="550"/>
        <end position="573"/>
    </location>
</feature>
<sequence>MAEFSVACSAPVAGAQTKGVATLAGDVLAWRPSDGNLTGERTAPLHLITGHQRNKAGSKVPSLRLVVGEPMPGQKPNALVLSFPGAETDRDALSDAIKAALTEIMRSRRMQADADGGGNPDGGAPDADRAHVTTAAERAAREALLAANRDLADMHGKLVMGSKHRRDGAELSATITDDEFWASRRHLLAGAVAKVGANQRTGIDNSEIAGIQGQRAGDGDKVTATLTHEKMHRIFAERPAVRQAFVDNVLAGKMTEREFWTRFLKSEYFKMVRAGAPPQGEEEAADLQLFSRRPAPEVERRARVLALSRSVNLVADAGDYAGQVGTAVASQGAGRVMGMEDDVGGGPQGGHGIARDGAKEPPPPATRAAMVAAAGGSGHAKAAAAKFAAREVLQSLNHHAEVVLRGRPSMAVTDARSAAMAAEEQERAAWAQTSNKNVSNAGGGGGDDDDALVQLEDLVEREAPRRMRLTLEDRDAYFAAATGGTRDGAGDGDGEGDEAGHIRTISPETVRARARHLVKGIRLVCEQLGIEPTVDGVPVAFPEGTEITDEDRARASAGRRELEGGKKGVKGVVKGEPDEASARVVKGEEVDAKTGIGKRKRRRGMPRPVANEDALAVLKEMAVANRREIVNAGLGGGGGGATGWGAAGDLESDACKLDDATEGALRDDAGMANELLRHFWSAQPLVTPARWDKADRVARTLEKVYERLEATKRSQTGARRSAAAIRLKPLVQAMDAAFQFFDDEKVKRASAYEAFEKEKAARE</sequence>
<dbReference type="KEGG" id="mis:MICPUN_60505"/>
<gene>
    <name evidence="9" type="ORF">MICPUN_60505</name>
</gene>
<feature type="compositionally biased region" description="Basic and acidic residues" evidence="7">
    <location>
        <begin position="550"/>
        <end position="566"/>
    </location>
</feature>
<dbReference type="RefSeq" id="XP_002507822.1">
    <property type="nucleotide sequence ID" value="XM_002507776.1"/>
</dbReference>
<dbReference type="InParanoid" id="C1FFG3"/>
<organism evidence="9 10">
    <name type="scientific">Micromonas commoda (strain RCC299 / NOUM17 / CCMP2709)</name>
    <name type="common">Picoplanktonic green alga</name>
    <dbReference type="NCBI Taxonomy" id="296587"/>
    <lineage>
        <taxon>Eukaryota</taxon>
        <taxon>Viridiplantae</taxon>
        <taxon>Chlorophyta</taxon>
        <taxon>Mamiellophyceae</taxon>
        <taxon>Mamiellales</taxon>
        <taxon>Mamiellaceae</taxon>
        <taxon>Micromonas</taxon>
    </lineage>
</organism>
<evidence type="ECO:0000256" key="3">
    <source>
        <dbReference type="ARBA" id="ARBA00022737"/>
    </source>
</evidence>
<feature type="region of interest" description="Disordered" evidence="7">
    <location>
        <begin position="110"/>
        <end position="130"/>
    </location>
</feature>
<dbReference type="InterPro" id="IPR013876">
    <property type="entry name" value="TFIIH_BTF_p62_N"/>
</dbReference>
<dbReference type="GeneID" id="8245740"/>
<comment type="subcellular location">
    <subcellularLocation>
        <location evidence="1">Nucleus</location>
    </subcellularLocation>
</comment>
<evidence type="ECO:0000256" key="4">
    <source>
        <dbReference type="ARBA" id="ARBA00023015"/>
    </source>
</evidence>
<name>C1FFG3_MICCC</name>
<dbReference type="EMBL" id="CP001575">
    <property type="protein sequence ID" value="ACO69080.1"/>
    <property type="molecule type" value="Genomic_DNA"/>
</dbReference>
<dbReference type="Pfam" id="PF08567">
    <property type="entry name" value="PH_TFIIH"/>
    <property type="match status" value="1"/>
</dbReference>
<dbReference type="eggNOG" id="KOG2074">
    <property type="taxonomic scope" value="Eukaryota"/>
</dbReference>
<keyword evidence="10" id="KW-1185">Reference proteome</keyword>
<feature type="region of interest" description="Disordered" evidence="7">
    <location>
        <begin position="346"/>
        <end position="365"/>
    </location>
</feature>
<evidence type="ECO:0000313" key="10">
    <source>
        <dbReference type="Proteomes" id="UP000002009"/>
    </source>
</evidence>
<dbReference type="FunCoup" id="C1FFG3">
    <property type="interactions" value="1851"/>
</dbReference>
<dbReference type="STRING" id="296587.C1FFG3"/>
<evidence type="ECO:0000256" key="6">
    <source>
        <dbReference type="ARBA" id="ARBA00023242"/>
    </source>
</evidence>
<dbReference type="InterPro" id="IPR027079">
    <property type="entry name" value="Tfb1/GTF2H1"/>
</dbReference>
<dbReference type="OMA" id="RHEMHKE"/>
<dbReference type="GO" id="GO:0006351">
    <property type="term" value="P:DNA-templated transcription"/>
    <property type="evidence" value="ECO:0007669"/>
    <property type="project" value="InterPro"/>
</dbReference>
<keyword evidence="3" id="KW-0677">Repeat</keyword>
<dbReference type="PROSITE" id="PS50858">
    <property type="entry name" value="BSD"/>
    <property type="match status" value="1"/>
</dbReference>
<dbReference type="InterPro" id="IPR005607">
    <property type="entry name" value="BSD_dom"/>
</dbReference>
<keyword evidence="5" id="KW-0804">Transcription</keyword>
<evidence type="ECO:0000256" key="7">
    <source>
        <dbReference type="SAM" id="MobiDB-lite"/>
    </source>
</evidence>
<dbReference type="AlphaFoldDB" id="C1FFG3"/>
<evidence type="ECO:0000259" key="8">
    <source>
        <dbReference type="PROSITE" id="PS50858"/>
    </source>
</evidence>
<dbReference type="Proteomes" id="UP000002009">
    <property type="component" value="Chromosome 8"/>
</dbReference>
<dbReference type="GO" id="GO:0006289">
    <property type="term" value="P:nucleotide-excision repair"/>
    <property type="evidence" value="ECO:0007669"/>
    <property type="project" value="InterPro"/>
</dbReference>
<protein>
    <recommendedName>
        <fullName evidence="8">BSD domain-containing protein</fullName>
    </recommendedName>
</protein>
<dbReference type="SMART" id="SM00751">
    <property type="entry name" value="BSD"/>
    <property type="match status" value="1"/>
</dbReference>
<dbReference type="GO" id="GO:0000439">
    <property type="term" value="C:transcription factor TFIIH core complex"/>
    <property type="evidence" value="ECO:0007669"/>
    <property type="project" value="InterPro"/>
</dbReference>
<evidence type="ECO:0000313" key="9">
    <source>
        <dbReference type="EMBL" id="ACO69080.1"/>
    </source>
</evidence>
<accession>C1FFG3</accession>
<reference evidence="9 10" key="1">
    <citation type="journal article" date="2009" name="Science">
        <title>Green evolution and dynamic adaptations revealed by genomes of the marine picoeukaryotes Micromonas.</title>
        <authorList>
            <person name="Worden A.Z."/>
            <person name="Lee J.H."/>
            <person name="Mock T."/>
            <person name="Rouze P."/>
            <person name="Simmons M.P."/>
            <person name="Aerts A.L."/>
            <person name="Allen A.E."/>
            <person name="Cuvelier M.L."/>
            <person name="Derelle E."/>
            <person name="Everett M.V."/>
            <person name="Foulon E."/>
            <person name="Grimwood J."/>
            <person name="Gundlach H."/>
            <person name="Henrissat B."/>
            <person name="Napoli C."/>
            <person name="McDonald S.M."/>
            <person name="Parker M.S."/>
            <person name="Rombauts S."/>
            <person name="Salamov A."/>
            <person name="Von Dassow P."/>
            <person name="Badger J.H."/>
            <person name="Coutinho P.M."/>
            <person name="Demir E."/>
            <person name="Dubchak I."/>
            <person name="Gentemann C."/>
            <person name="Eikrem W."/>
            <person name="Gready J.E."/>
            <person name="John U."/>
            <person name="Lanier W."/>
            <person name="Lindquist E.A."/>
            <person name="Lucas S."/>
            <person name="Mayer K.F."/>
            <person name="Moreau H."/>
            <person name="Not F."/>
            <person name="Otillar R."/>
            <person name="Panaud O."/>
            <person name="Pangilinan J."/>
            <person name="Paulsen I."/>
            <person name="Piegu B."/>
            <person name="Poliakov A."/>
            <person name="Robbens S."/>
            <person name="Schmutz J."/>
            <person name="Toulza E."/>
            <person name="Wyss T."/>
            <person name="Zelensky A."/>
            <person name="Zhou K."/>
            <person name="Armbrust E.V."/>
            <person name="Bhattacharya D."/>
            <person name="Goodenough U.W."/>
            <person name="Van de Peer Y."/>
            <person name="Grigoriev I.V."/>
        </authorList>
    </citation>
    <scope>NUCLEOTIDE SEQUENCE [LARGE SCALE GENOMIC DNA]</scope>
    <source>
        <strain evidence="10">RCC299 / NOUM17</strain>
    </source>
</reference>